<evidence type="ECO:0000256" key="12">
    <source>
        <dbReference type="ARBA" id="ARBA00023315"/>
    </source>
</evidence>
<comment type="catalytic activity">
    <reaction evidence="15">
        <text>N-acetyl-alpha-D-glucosamine 1-phosphate + UTP + H(+) = UDP-N-acetyl-alpha-D-glucosamine + diphosphate</text>
        <dbReference type="Rhea" id="RHEA:13509"/>
        <dbReference type="ChEBI" id="CHEBI:15378"/>
        <dbReference type="ChEBI" id="CHEBI:33019"/>
        <dbReference type="ChEBI" id="CHEBI:46398"/>
        <dbReference type="ChEBI" id="CHEBI:57705"/>
        <dbReference type="ChEBI" id="CHEBI:57776"/>
        <dbReference type="EC" id="2.7.7.23"/>
    </reaction>
</comment>
<protein>
    <recommendedName>
        <fullName evidence="19">UDP-N-acetylglucosamine pyrophosphorylase</fullName>
    </recommendedName>
</protein>
<evidence type="ECO:0000256" key="14">
    <source>
        <dbReference type="ARBA" id="ARBA00048247"/>
    </source>
</evidence>
<dbReference type="CDD" id="cd03353">
    <property type="entry name" value="LbH_GlmU_C"/>
    <property type="match status" value="1"/>
</dbReference>
<dbReference type="GO" id="GO:0009252">
    <property type="term" value="P:peptidoglycan biosynthetic process"/>
    <property type="evidence" value="ECO:0007669"/>
    <property type="project" value="UniProtKB-KW"/>
</dbReference>
<evidence type="ECO:0000256" key="15">
    <source>
        <dbReference type="ARBA" id="ARBA00048493"/>
    </source>
</evidence>
<keyword evidence="12" id="KW-0012">Acyltransferase</keyword>
<dbReference type="Gene3D" id="2.160.10.10">
    <property type="entry name" value="Hexapeptide repeat proteins"/>
    <property type="match status" value="1"/>
</dbReference>
<keyword evidence="5" id="KW-0963">Cytoplasm</keyword>
<evidence type="ECO:0000256" key="11">
    <source>
        <dbReference type="ARBA" id="ARBA00022984"/>
    </source>
</evidence>
<evidence type="ECO:0000256" key="6">
    <source>
        <dbReference type="ARBA" id="ARBA00022679"/>
    </source>
</evidence>
<dbReference type="GO" id="GO:0019134">
    <property type="term" value="F:glucosamine-1-phosphate N-acetyltransferase activity"/>
    <property type="evidence" value="ECO:0007669"/>
    <property type="project" value="UniProtKB-EC"/>
</dbReference>
<evidence type="ECO:0000313" key="17">
    <source>
        <dbReference type="EMBL" id="HIR65613.1"/>
    </source>
</evidence>
<keyword evidence="8" id="KW-0479">Metal-binding</keyword>
<keyword evidence="6" id="KW-0808">Transferase</keyword>
<evidence type="ECO:0000256" key="1">
    <source>
        <dbReference type="ARBA" id="ARBA00001946"/>
    </source>
</evidence>
<evidence type="ECO:0000256" key="4">
    <source>
        <dbReference type="ARBA" id="ARBA00007947"/>
    </source>
</evidence>
<comment type="catalytic activity">
    <reaction evidence="14">
        <text>alpha-D-glucosamine 1-phosphate + acetyl-CoA = N-acetyl-alpha-D-glucosamine 1-phosphate + CoA + H(+)</text>
        <dbReference type="Rhea" id="RHEA:13725"/>
        <dbReference type="ChEBI" id="CHEBI:15378"/>
        <dbReference type="ChEBI" id="CHEBI:57287"/>
        <dbReference type="ChEBI" id="CHEBI:57288"/>
        <dbReference type="ChEBI" id="CHEBI:57776"/>
        <dbReference type="ChEBI" id="CHEBI:58516"/>
        <dbReference type="EC" id="2.3.1.157"/>
    </reaction>
</comment>
<evidence type="ECO:0000256" key="3">
    <source>
        <dbReference type="ARBA" id="ARBA00007707"/>
    </source>
</evidence>
<keyword evidence="10" id="KW-0133">Cell shape</keyword>
<dbReference type="GO" id="GO:0008360">
    <property type="term" value="P:regulation of cell shape"/>
    <property type="evidence" value="ECO:0007669"/>
    <property type="project" value="UniProtKB-KW"/>
</dbReference>
<evidence type="ECO:0000256" key="16">
    <source>
        <dbReference type="ARBA" id="ARBA00049628"/>
    </source>
</evidence>
<dbReference type="EMBL" id="DVHL01000016">
    <property type="protein sequence ID" value="HIR65613.1"/>
    <property type="molecule type" value="Genomic_DNA"/>
</dbReference>
<gene>
    <name evidence="17" type="ORF">IAC95_01830</name>
</gene>
<comment type="similarity">
    <text evidence="3">In the C-terminal section; belongs to the transferase hexapeptide repeat family.</text>
</comment>
<proteinExistence type="inferred from homology"/>
<evidence type="ECO:0000256" key="2">
    <source>
        <dbReference type="ARBA" id="ARBA00004496"/>
    </source>
</evidence>
<evidence type="ECO:0000313" key="18">
    <source>
        <dbReference type="Proteomes" id="UP000824200"/>
    </source>
</evidence>
<comment type="caution">
    <text evidence="17">The sequence shown here is derived from an EMBL/GenBank/DDBJ whole genome shotgun (WGS) entry which is preliminary data.</text>
</comment>
<dbReference type="PANTHER" id="PTHR43584:SF3">
    <property type="entry name" value="BIFUNCTIONAL PROTEIN GLMU"/>
    <property type="match status" value="1"/>
</dbReference>
<dbReference type="GO" id="GO:0071555">
    <property type="term" value="P:cell wall organization"/>
    <property type="evidence" value="ECO:0007669"/>
    <property type="project" value="UniProtKB-KW"/>
</dbReference>
<organism evidence="17 18">
    <name type="scientific">Candidatus Fimimonas gallinarum</name>
    <dbReference type="NCBI Taxonomy" id="2840821"/>
    <lineage>
        <taxon>Bacteria</taxon>
        <taxon>Pseudomonadati</taxon>
        <taxon>Myxococcota</taxon>
        <taxon>Myxococcia</taxon>
        <taxon>Myxococcales</taxon>
        <taxon>Cystobacterineae</taxon>
        <taxon>Myxococcaceae</taxon>
        <taxon>Myxococcaceae incertae sedis</taxon>
        <taxon>Candidatus Fimimonas</taxon>
    </lineage>
</organism>
<evidence type="ECO:0008006" key="19">
    <source>
        <dbReference type="Google" id="ProtNLM"/>
    </source>
</evidence>
<evidence type="ECO:0000256" key="10">
    <source>
        <dbReference type="ARBA" id="ARBA00022960"/>
    </source>
</evidence>
<evidence type="ECO:0000256" key="7">
    <source>
        <dbReference type="ARBA" id="ARBA00022695"/>
    </source>
</evidence>
<reference evidence="17" key="1">
    <citation type="submission" date="2020-10" db="EMBL/GenBank/DDBJ databases">
        <authorList>
            <person name="Gilroy R."/>
        </authorList>
    </citation>
    <scope>NUCLEOTIDE SEQUENCE</scope>
    <source>
        <strain evidence="17">CHK121-14286</strain>
    </source>
</reference>
<name>A0A9D1E3C5_9BACT</name>
<dbReference type="InterPro" id="IPR011004">
    <property type="entry name" value="Trimer_LpxA-like_sf"/>
</dbReference>
<dbReference type="Proteomes" id="UP000824200">
    <property type="component" value="Unassembled WGS sequence"/>
</dbReference>
<evidence type="ECO:0000256" key="13">
    <source>
        <dbReference type="ARBA" id="ARBA00023316"/>
    </source>
</evidence>
<evidence type="ECO:0000256" key="9">
    <source>
        <dbReference type="ARBA" id="ARBA00022842"/>
    </source>
</evidence>
<keyword evidence="9" id="KW-0460">Magnesium</keyword>
<evidence type="ECO:0000256" key="8">
    <source>
        <dbReference type="ARBA" id="ARBA00022723"/>
    </source>
</evidence>
<reference evidence="17" key="2">
    <citation type="journal article" date="2021" name="PeerJ">
        <title>Extensive microbial diversity within the chicken gut microbiome revealed by metagenomics and culture.</title>
        <authorList>
            <person name="Gilroy R."/>
            <person name="Ravi A."/>
            <person name="Getino M."/>
            <person name="Pursley I."/>
            <person name="Horton D.L."/>
            <person name="Alikhan N.F."/>
            <person name="Baker D."/>
            <person name="Gharbi K."/>
            <person name="Hall N."/>
            <person name="Watson M."/>
            <person name="Adriaenssens E.M."/>
            <person name="Foster-Nyarko E."/>
            <person name="Jarju S."/>
            <person name="Secka A."/>
            <person name="Antonio M."/>
            <person name="Oren A."/>
            <person name="Chaudhuri R.R."/>
            <person name="La Ragione R."/>
            <person name="Hildebrand F."/>
            <person name="Pallen M.J."/>
        </authorList>
    </citation>
    <scope>NUCLEOTIDE SEQUENCE</scope>
    <source>
        <strain evidence="17">CHK121-14286</strain>
    </source>
</reference>
<accession>A0A9D1E3C5</accession>
<dbReference type="AlphaFoldDB" id="A0A9D1E3C5"/>
<keyword evidence="7" id="KW-0548">Nucleotidyltransferase</keyword>
<dbReference type="GO" id="GO:0006048">
    <property type="term" value="P:UDP-N-acetylglucosamine biosynthetic process"/>
    <property type="evidence" value="ECO:0007669"/>
    <property type="project" value="InterPro"/>
</dbReference>
<dbReference type="SUPFAM" id="SSF51161">
    <property type="entry name" value="Trimeric LpxA-like enzymes"/>
    <property type="match status" value="1"/>
</dbReference>
<dbReference type="GO" id="GO:0003977">
    <property type="term" value="F:UDP-N-acetylglucosamine diphosphorylase activity"/>
    <property type="evidence" value="ECO:0007669"/>
    <property type="project" value="UniProtKB-EC"/>
</dbReference>
<keyword evidence="13" id="KW-0961">Cell wall biogenesis/degradation</keyword>
<dbReference type="InterPro" id="IPR050065">
    <property type="entry name" value="GlmU-like"/>
</dbReference>
<sequence length="201" mass="21639">MQQQYYLENTVVVGKNVEIQPFAVVKGNTVLHDNCVVGSFSFLENAEIGENTVVKASRICDSTVGSNCTVGPNAHLRNNARVKDNCRVGNFVEIKNSVLEQGVKASHLAYIGDATVGKNTNIGCGVIFVNYDGKTKHKTSVGENCFIGCNANLVAPLKIGNNCFVACGTTVDKDIPDGAFSIGRSYLTVKEGRAEKYLQKK</sequence>
<dbReference type="GO" id="GO:0005737">
    <property type="term" value="C:cytoplasm"/>
    <property type="evidence" value="ECO:0007669"/>
    <property type="project" value="UniProtKB-SubCell"/>
</dbReference>
<evidence type="ECO:0000256" key="5">
    <source>
        <dbReference type="ARBA" id="ARBA00022490"/>
    </source>
</evidence>
<comment type="subcellular location">
    <subcellularLocation>
        <location evidence="2">Cytoplasm</location>
    </subcellularLocation>
</comment>
<keyword evidence="11" id="KW-0573">Peptidoglycan synthesis</keyword>
<dbReference type="InterPro" id="IPR038009">
    <property type="entry name" value="GlmU_C_LbH"/>
</dbReference>
<comment type="cofactor">
    <cofactor evidence="1">
        <name>Mg(2+)</name>
        <dbReference type="ChEBI" id="CHEBI:18420"/>
    </cofactor>
</comment>
<comment type="function">
    <text evidence="16">Catalyzes the last two sequential reactions in the de novo biosynthetic pathway for UDP-N-acetylglucosamine (UDP-GlcNAc). The C-terminal domain catalyzes the transfer of acetyl group from acetyl coenzyme A to glucosamine-1-phosphate (GlcN-1-P) to produce N-acetylglucosamine-1-phosphate (GlcNAc-1-P), which is converted into UDP-GlcNAc by the transfer of uridine 5-monophosphate (from uridine 5-triphosphate), a reaction catalyzed by the N-terminal domain.</text>
</comment>
<comment type="similarity">
    <text evidence="4">In the N-terminal section; belongs to the N-acetylglucosamine-1-phosphate uridyltransferase family.</text>
</comment>
<dbReference type="InterPro" id="IPR001451">
    <property type="entry name" value="Hexapep"/>
</dbReference>
<dbReference type="GO" id="GO:0046872">
    <property type="term" value="F:metal ion binding"/>
    <property type="evidence" value="ECO:0007669"/>
    <property type="project" value="UniProtKB-KW"/>
</dbReference>
<dbReference type="Pfam" id="PF00132">
    <property type="entry name" value="Hexapep"/>
    <property type="match status" value="3"/>
</dbReference>
<dbReference type="PANTHER" id="PTHR43584">
    <property type="entry name" value="NUCLEOTIDYL TRANSFERASE"/>
    <property type="match status" value="1"/>
</dbReference>